<dbReference type="GeneID" id="45570874"/>
<evidence type="ECO:0000313" key="1">
    <source>
        <dbReference type="EMBL" id="PHZ26595.1"/>
    </source>
</evidence>
<name>A0A2G4TZU7_YERBE</name>
<dbReference type="RefSeq" id="WP_042546800.1">
    <property type="nucleotide sequence ID" value="NZ_PEHN01000018.1"/>
</dbReference>
<gene>
    <name evidence="1" type="ORF">CS533_15670</name>
</gene>
<dbReference type="EMBL" id="PEHN01000018">
    <property type="protein sequence ID" value="PHZ26595.1"/>
    <property type="molecule type" value="Genomic_DNA"/>
</dbReference>
<comment type="caution">
    <text evidence="1">The sequence shown here is derived from an EMBL/GenBank/DDBJ whole genome shotgun (WGS) entry which is preliminary data.</text>
</comment>
<reference evidence="1 2" key="1">
    <citation type="submission" date="2017-10" db="EMBL/GenBank/DDBJ databases">
        <authorList>
            <person name="Banno H."/>
            <person name="Chua N.-H."/>
        </authorList>
    </citation>
    <scope>NUCLEOTIDE SEQUENCE [LARGE SCALE GENOMIC DNA]</scope>
    <source>
        <strain evidence="1 2">SCPM-O-B-7607</strain>
    </source>
</reference>
<protein>
    <submittedName>
        <fullName evidence="1">Minor capsid protein E</fullName>
    </submittedName>
</protein>
<organism evidence="1 2">
    <name type="scientific">Yersinia bercovieri</name>
    <dbReference type="NCBI Taxonomy" id="634"/>
    <lineage>
        <taxon>Bacteria</taxon>
        <taxon>Pseudomonadati</taxon>
        <taxon>Pseudomonadota</taxon>
        <taxon>Gammaproteobacteria</taxon>
        <taxon>Enterobacterales</taxon>
        <taxon>Yersiniaceae</taxon>
        <taxon>Yersinia</taxon>
    </lineage>
</organism>
<dbReference type="Proteomes" id="UP000229378">
    <property type="component" value="Unassembled WGS sequence"/>
</dbReference>
<dbReference type="InterPro" id="IPR005564">
    <property type="entry name" value="Major_capsid_GpE"/>
</dbReference>
<dbReference type="AlphaFoldDB" id="A0A2G4TZU7"/>
<sequence length="347" mass="39278">MTILSANNNPNQLVDLTESFKLIPSQNYLLQNLGLFNFKPSATRSIAVDYLVSDNAIINTETMRYGTDQNTTILDRYSSYNIEIPHFYRQDVVTPEAFQSRRAMGTDSERTVTSVIIDYLDKHHTAYRRTTEQLLAKCLFKNTVDATKTENPNINWVDTFGFSQQVATVDLASASTDVPMWLDDVMVKLRNVQGNLSTAMQDTIVFCGSNFYSKLRFHASVKELFTFTSAADNSNNIITTYKESANLPGFSMFRFMDMTFIRVEDASYGIDTNEAYFVPKFSPNTTPYVGYFGPASRNMDVAQMSPQRVYSYRTYTDMQMVNVHNEHSLLPASLLPNVVLKATNTAS</sequence>
<dbReference type="Pfam" id="PF03864">
    <property type="entry name" value="Phage_cap_E"/>
    <property type="match status" value="1"/>
</dbReference>
<evidence type="ECO:0000313" key="2">
    <source>
        <dbReference type="Proteomes" id="UP000229378"/>
    </source>
</evidence>
<accession>A0A2G4TZU7</accession>
<proteinExistence type="predicted"/>